<dbReference type="RefSeq" id="WP_140652432.1">
    <property type="nucleotide sequence ID" value="NZ_RCZB01000003.1"/>
</dbReference>
<evidence type="ECO:0000313" key="2">
    <source>
        <dbReference type="Proteomes" id="UP000319486"/>
    </source>
</evidence>
<accession>A0A502C700</accession>
<sequence>MNELAAKFAARSAASPVCTKRYRHIWTQEQGGVTYGDGVSTWPAVYELSTSAASTALTVNVLIGATDGGGGFTAEVATRWSLAIKRVWSDKASVSINETAGGVVKTHTRRILFDISWNDANAEYTVQCRPTPGMAGLIASIDSGATPGARCAHVQALGVPSVKAATYDIAWPMWKKTALLHDVDRDNVFHGTPNMLEWGADDSEAVPHEFGHTIGLPDEYLTTQYNGVAVDAAIYNQPPFGTKSIMNNTVSSRGSTLYPRHFSLIATDFRDLMSTLVKPGSTFGAATARML</sequence>
<proteinExistence type="predicted"/>
<dbReference type="Proteomes" id="UP000319486">
    <property type="component" value="Unassembled WGS sequence"/>
</dbReference>
<dbReference type="AlphaFoldDB" id="A0A502C700"/>
<dbReference type="SUPFAM" id="SSF55486">
    <property type="entry name" value="Metalloproteases ('zincins'), catalytic domain"/>
    <property type="match status" value="1"/>
</dbReference>
<gene>
    <name evidence="1" type="ORF">EAH88_10715</name>
</gene>
<comment type="caution">
    <text evidence="1">The sequence shown here is derived from an EMBL/GenBank/DDBJ whole genome shotgun (WGS) entry which is preliminary data.</text>
</comment>
<keyword evidence="2" id="KW-1185">Reference proteome</keyword>
<dbReference type="OrthoDB" id="9204728at2"/>
<reference evidence="1 2" key="1">
    <citation type="journal article" date="2019" name="Environ. Microbiol.">
        <title>Species interactions and distinct microbial communities in high Arctic permafrost affected cryosols are associated with the CH4 and CO2 gas fluxes.</title>
        <authorList>
            <person name="Altshuler I."/>
            <person name="Hamel J."/>
            <person name="Turney S."/>
            <person name="Magnuson E."/>
            <person name="Levesque R."/>
            <person name="Greer C."/>
            <person name="Whyte L.G."/>
        </authorList>
    </citation>
    <scope>NUCLEOTIDE SEQUENCE [LARGE SCALE GENOMIC DNA]</scope>
    <source>
        <strain evidence="1 2">S13Y</strain>
    </source>
</reference>
<protein>
    <submittedName>
        <fullName evidence="1">Uncharacterized protein</fullName>
    </submittedName>
</protein>
<name>A0A502C700_9GAMM</name>
<organism evidence="1 2">
    <name type="scientific">Rhodanobacter glycinis</name>
    <dbReference type="NCBI Taxonomy" id="582702"/>
    <lineage>
        <taxon>Bacteria</taxon>
        <taxon>Pseudomonadati</taxon>
        <taxon>Pseudomonadota</taxon>
        <taxon>Gammaproteobacteria</taxon>
        <taxon>Lysobacterales</taxon>
        <taxon>Rhodanobacteraceae</taxon>
        <taxon>Rhodanobacter</taxon>
    </lineage>
</organism>
<evidence type="ECO:0000313" key="1">
    <source>
        <dbReference type="EMBL" id="TPG08698.1"/>
    </source>
</evidence>
<dbReference type="EMBL" id="RCZO01000005">
    <property type="protein sequence ID" value="TPG08698.1"/>
    <property type="molecule type" value="Genomic_DNA"/>
</dbReference>